<keyword evidence="4" id="KW-0812">Transmembrane</keyword>
<dbReference type="STRING" id="36849.OXPF_16340"/>
<evidence type="ECO:0000313" key="5">
    <source>
        <dbReference type="EMBL" id="KPU44551.1"/>
    </source>
</evidence>
<dbReference type="OrthoDB" id="9772630at2"/>
<dbReference type="RefSeq" id="WP_083479775.1">
    <property type="nucleotide sequence ID" value="NZ_LKET01000029.1"/>
</dbReference>
<comment type="caution">
    <text evidence="5">The sequence shown here is derived from an EMBL/GenBank/DDBJ whole genome shotgun (WGS) entry which is preliminary data.</text>
</comment>
<comment type="similarity">
    <text evidence="1">Belongs to the GerABKA family.</text>
</comment>
<evidence type="ECO:0000256" key="1">
    <source>
        <dbReference type="ARBA" id="ARBA00005278"/>
    </source>
</evidence>
<dbReference type="InterPro" id="IPR050768">
    <property type="entry name" value="UPF0353/GerABKA_families"/>
</dbReference>
<dbReference type="PANTHER" id="PTHR22550:SF5">
    <property type="entry name" value="LEUCINE ZIPPER PROTEIN 4"/>
    <property type="match status" value="1"/>
</dbReference>
<dbReference type="PANTHER" id="PTHR22550">
    <property type="entry name" value="SPORE GERMINATION PROTEIN"/>
    <property type="match status" value="1"/>
</dbReference>
<dbReference type="PIRSF" id="PIRSF005690">
    <property type="entry name" value="GerBA"/>
    <property type="match status" value="1"/>
</dbReference>
<evidence type="ECO:0000256" key="4">
    <source>
        <dbReference type="SAM" id="Phobius"/>
    </source>
</evidence>
<proteinExistence type="inferred from homology"/>
<evidence type="ECO:0000256" key="3">
    <source>
        <dbReference type="SAM" id="MobiDB-lite"/>
    </source>
</evidence>
<gene>
    <name evidence="5" type="primary">gerAA_1</name>
    <name evidence="5" type="ORF">OXPF_16340</name>
</gene>
<dbReference type="InterPro" id="IPR004995">
    <property type="entry name" value="Spore_Ger"/>
</dbReference>
<accession>A0A0P8WPS2</accession>
<dbReference type="Pfam" id="PF03323">
    <property type="entry name" value="GerA"/>
    <property type="match status" value="1"/>
</dbReference>
<evidence type="ECO:0000256" key="2">
    <source>
        <dbReference type="ARBA" id="ARBA00023136"/>
    </source>
</evidence>
<protein>
    <submittedName>
        <fullName evidence="5">Spore germination protein A1</fullName>
    </submittedName>
</protein>
<feature type="compositionally biased region" description="Basic and acidic residues" evidence="3">
    <location>
        <begin position="516"/>
        <end position="534"/>
    </location>
</feature>
<feature type="region of interest" description="Disordered" evidence="3">
    <location>
        <begin position="515"/>
        <end position="534"/>
    </location>
</feature>
<organism evidence="5 6">
    <name type="scientific">Oxobacter pfennigii</name>
    <dbReference type="NCBI Taxonomy" id="36849"/>
    <lineage>
        <taxon>Bacteria</taxon>
        <taxon>Bacillati</taxon>
        <taxon>Bacillota</taxon>
        <taxon>Clostridia</taxon>
        <taxon>Eubacteriales</taxon>
        <taxon>Clostridiaceae</taxon>
        <taxon>Oxobacter</taxon>
    </lineage>
</organism>
<reference evidence="5 6" key="1">
    <citation type="submission" date="2015-09" db="EMBL/GenBank/DDBJ databases">
        <title>Genome sequence of Oxobacter pfennigii DSM 3222.</title>
        <authorList>
            <person name="Poehlein A."/>
            <person name="Bengelsdorf F.R."/>
            <person name="Schiel-Bengelsdorf B."/>
            <person name="Duerre P."/>
            <person name="Daniel R."/>
        </authorList>
    </citation>
    <scope>NUCLEOTIDE SEQUENCE [LARGE SCALE GENOMIC DNA]</scope>
    <source>
        <strain evidence="5 6">DSM 3222</strain>
    </source>
</reference>
<evidence type="ECO:0000313" key="6">
    <source>
        <dbReference type="Proteomes" id="UP000050326"/>
    </source>
</evidence>
<dbReference type="EMBL" id="LKET01000029">
    <property type="protein sequence ID" value="KPU44551.1"/>
    <property type="molecule type" value="Genomic_DNA"/>
</dbReference>
<keyword evidence="6" id="KW-1185">Reference proteome</keyword>
<dbReference type="GO" id="GO:0016020">
    <property type="term" value="C:membrane"/>
    <property type="evidence" value="ECO:0007669"/>
    <property type="project" value="InterPro"/>
</dbReference>
<name>A0A0P8WPS2_9CLOT</name>
<feature type="transmembrane region" description="Helical" evidence="4">
    <location>
        <begin position="445"/>
        <end position="469"/>
    </location>
</feature>
<sequence length="534" mass="59877">MKKLIKPKPIKKKENGKVYEKILKDDENIQKQCELTCDIDENENIFKNIFSSCYDVVFRSIKILGEKKALIIYADGLVDNKILDDMIIDNLMKENAFLNINDMNIGDFLKEQVIPVGQLKDISSIEEAVKAILDGNAIILVENEPVIFAAAIGGGQRRNINEPVTETVIRGPREGFTEDIRINISMLRRRLKTPKLKMELSTIGEMSKSNIIITYIKGVAEESVIEEVRKRLGKIKIDAVLESGYIEEFIEDEPYTLFPLVQNTERPDVVAAAMLEGKVAIFTDNTPFVLLVPVVFWGQVHANEDYYERFSMGTIIRWIRLSFMFISLLVPALYVAVSTFHQQMIPPKLLMSIVDAREPSPFPAVIEALIMEVTFEALREAGVRLPKPVGQAVSIVGALVIGQAAVEAGLVSAPMVIVVSLTGIASFTMPRYDFAFAVRMLRFPLILMAGSFGLYGVTLGVMAMLIHLVGLRSFGIPYLSPVAPLNLKGLKDVLIRAPHWNMHKRPELITSYNEIRVPEGQKPETEQERKDSQK</sequence>
<dbReference type="PATRIC" id="fig|36849.3.peg.1724"/>
<dbReference type="Proteomes" id="UP000050326">
    <property type="component" value="Unassembled WGS sequence"/>
</dbReference>
<feature type="transmembrane region" description="Helical" evidence="4">
    <location>
        <begin position="395"/>
        <end position="424"/>
    </location>
</feature>
<keyword evidence="4" id="KW-1133">Transmembrane helix</keyword>
<keyword evidence="2 4" id="KW-0472">Membrane</keyword>
<dbReference type="GO" id="GO:0009847">
    <property type="term" value="P:spore germination"/>
    <property type="evidence" value="ECO:0007669"/>
    <property type="project" value="InterPro"/>
</dbReference>
<dbReference type="AlphaFoldDB" id="A0A0P8WPS2"/>
<feature type="transmembrane region" description="Helical" evidence="4">
    <location>
        <begin position="318"/>
        <end position="337"/>
    </location>
</feature>